<evidence type="ECO:0000259" key="8">
    <source>
        <dbReference type="PROSITE" id="PS51161"/>
    </source>
</evidence>
<dbReference type="GO" id="GO:0005524">
    <property type="term" value="F:ATP binding"/>
    <property type="evidence" value="ECO:0007669"/>
    <property type="project" value="UniProtKB-UniRule"/>
</dbReference>
<dbReference type="Pfam" id="PF22811">
    <property type="entry name" value="Zn_ribbon_NrdR"/>
    <property type="match status" value="1"/>
</dbReference>
<keyword evidence="5 7" id="KW-0238">DNA-binding</keyword>
<evidence type="ECO:0000313" key="9">
    <source>
        <dbReference type="EMBL" id="KKS65161.1"/>
    </source>
</evidence>
<keyword evidence="3 7" id="KW-0067">ATP-binding</keyword>
<gene>
    <name evidence="7" type="primary">nrdR</name>
    <name evidence="9" type="ORF">UV33_C0011G0002</name>
</gene>
<dbReference type="NCBIfam" id="TIGR00244">
    <property type="entry name" value="transcriptional regulator NrdR"/>
    <property type="match status" value="1"/>
</dbReference>
<dbReference type="PATRIC" id="fig|1618420.3.peg.146"/>
<evidence type="ECO:0000256" key="2">
    <source>
        <dbReference type="ARBA" id="ARBA00022741"/>
    </source>
</evidence>
<proteinExistence type="inferred from homology"/>
<dbReference type="InterPro" id="IPR005144">
    <property type="entry name" value="ATP-cone_dom"/>
</dbReference>
<feature type="domain" description="ATP-cone" evidence="8">
    <location>
        <begin position="49"/>
        <end position="138"/>
    </location>
</feature>
<dbReference type="EMBL" id="LCEB01000011">
    <property type="protein sequence ID" value="KKS65161.1"/>
    <property type="molecule type" value="Genomic_DNA"/>
</dbReference>
<sequence>MTCPFCDSTLHRVVDKRSVVSVGEIRRRRQCLKCLRRFTTYERWALLELQVIKKDGRREDFNREKLRLGIVKALEKRPLADRMDYLAGKVEKKIRRTYRGEVSSKRIGQAVLLELKKLDTVAYLRFASVYRSFENPEDFSKEINSL</sequence>
<comment type="similarity">
    <text evidence="7">Belongs to the NrdR family.</text>
</comment>
<dbReference type="PANTHER" id="PTHR30455:SF2">
    <property type="entry name" value="TRANSCRIPTIONAL REPRESSOR NRDR"/>
    <property type="match status" value="1"/>
</dbReference>
<evidence type="ECO:0000256" key="7">
    <source>
        <dbReference type="HAMAP-Rule" id="MF_00440"/>
    </source>
</evidence>
<keyword evidence="7" id="KW-0863">Zinc-finger</keyword>
<keyword evidence="7" id="KW-0479">Metal-binding</keyword>
<dbReference type="GO" id="GO:0003677">
    <property type="term" value="F:DNA binding"/>
    <property type="evidence" value="ECO:0007669"/>
    <property type="project" value="UniProtKB-KW"/>
</dbReference>
<comment type="cofactor">
    <cofactor evidence="7">
        <name>Zn(2+)</name>
        <dbReference type="ChEBI" id="CHEBI:29105"/>
    </cofactor>
    <text evidence="7">Binds 1 zinc ion.</text>
</comment>
<evidence type="ECO:0000313" key="10">
    <source>
        <dbReference type="Proteomes" id="UP000034135"/>
    </source>
</evidence>
<comment type="caution">
    <text evidence="9">The sequence shown here is derived from an EMBL/GenBank/DDBJ whole genome shotgun (WGS) entry which is preliminary data.</text>
</comment>
<feature type="zinc finger region" evidence="7">
    <location>
        <begin position="3"/>
        <end position="34"/>
    </location>
</feature>
<dbReference type="PROSITE" id="PS51161">
    <property type="entry name" value="ATP_CONE"/>
    <property type="match status" value="1"/>
</dbReference>
<protein>
    <recommendedName>
        <fullName evidence="7">Transcriptional repressor NrdR</fullName>
    </recommendedName>
</protein>
<keyword evidence="2 7" id="KW-0547">Nucleotide-binding</keyword>
<dbReference type="AlphaFoldDB" id="A0A0G1D2Q3"/>
<dbReference type="HAMAP" id="MF_00440">
    <property type="entry name" value="NrdR"/>
    <property type="match status" value="1"/>
</dbReference>
<keyword evidence="7" id="KW-0862">Zinc</keyword>
<dbReference type="InterPro" id="IPR055173">
    <property type="entry name" value="NrdR-like_N"/>
</dbReference>
<evidence type="ECO:0000256" key="6">
    <source>
        <dbReference type="ARBA" id="ARBA00023163"/>
    </source>
</evidence>
<name>A0A0G1D2Q3_9BACT</name>
<accession>A0A0G1D2Q3</accession>
<dbReference type="GO" id="GO:0008270">
    <property type="term" value="F:zinc ion binding"/>
    <property type="evidence" value="ECO:0007669"/>
    <property type="project" value="UniProtKB-UniRule"/>
</dbReference>
<dbReference type="Pfam" id="PF03477">
    <property type="entry name" value="ATP-cone"/>
    <property type="match status" value="1"/>
</dbReference>
<keyword evidence="6 7" id="KW-0804">Transcription</keyword>
<keyword evidence="1 7" id="KW-0678">Repressor</keyword>
<evidence type="ECO:0000256" key="3">
    <source>
        <dbReference type="ARBA" id="ARBA00022840"/>
    </source>
</evidence>
<organism evidence="9 10">
    <name type="scientific">Candidatus Daviesbacteria bacterium GW2011_GWA1_42_6</name>
    <dbReference type="NCBI Taxonomy" id="1618420"/>
    <lineage>
        <taxon>Bacteria</taxon>
        <taxon>Candidatus Daviesiibacteriota</taxon>
    </lineage>
</organism>
<evidence type="ECO:0000256" key="5">
    <source>
        <dbReference type="ARBA" id="ARBA00023125"/>
    </source>
</evidence>
<dbReference type="PANTHER" id="PTHR30455">
    <property type="entry name" value="TRANSCRIPTIONAL REPRESSOR NRDR"/>
    <property type="match status" value="1"/>
</dbReference>
<dbReference type="InterPro" id="IPR003796">
    <property type="entry name" value="RNR_NrdR-like"/>
</dbReference>
<dbReference type="Proteomes" id="UP000034135">
    <property type="component" value="Unassembled WGS sequence"/>
</dbReference>
<dbReference type="GO" id="GO:0045892">
    <property type="term" value="P:negative regulation of DNA-templated transcription"/>
    <property type="evidence" value="ECO:0007669"/>
    <property type="project" value="UniProtKB-UniRule"/>
</dbReference>
<comment type="function">
    <text evidence="7">Negatively regulates transcription of bacterial ribonucleotide reductase nrd genes and operons by binding to NrdR-boxes.</text>
</comment>
<evidence type="ECO:0000256" key="1">
    <source>
        <dbReference type="ARBA" id="ARBA00022491"/>
    </source>
</evidence>
<evidence type="ECO:0000256" key="4">
    <source>
        <dbReference type="ARBA" id="ARBA00023015"/>
    </source>
</evidence>
<keyword evidence="4 7" id="KW-0805">Transcription regulation</keyword>
<reference evidence="9 10" key="1">
    <citation type="journal article" date="2015" name="Nature">
        <title>rRNA introns, odd ribosomes, and small enigmatic genomes across a large radiation of phyla.</title>
        <authorList>
            <person name="Brown C.T."/>
            <person name="Hug L.A."/>
            <person name="Thomas B.C."/>
            <person name="Sharon I."/>
            <person name="Castelle C.J."/>
            <person name="Singh A."/>
            <person name="Wilkins M.J."/>
            <person name="Williams K.H."/>
            <person name="Banfield J.F."/>
        </authorList>
    </citation>
    <scope>NUCLEOTIDE SEQUENCE [LARGE SCALE GENOMIC DNA]</scope>
</reference>